<dbReference type="AlphaFoldDB" id="A0AB37IKZ5"/>
<comment type="caution">
    <text evidence="2">The sequence shown here is derived from an EMBL/GenBank/DDBJ whole genome shotgun (WGS) entry which is preliminary data.</text>
</comment>
<organism evidence="2 3">
    <name type="scientific">Enterococcus hirae</name>
    <dbReference type="NCBI Taxonomy" id="1354"/>
    <lineage>
        <taxon>Bacteria</taxon>
        <taxon>Bacillati</taxon>
        <taxon>Bacillota</taxon>
        <taxon>Bacilli</taxon>
        <taxon>Lactobacillales</taxon>
        <taxon>Enterococcaceae</taxon>
        <taxon>Enterococcus</taxon>
    </lineage>
</organism>
<dbReference type="EMBL" id="LESJ01000006">
    <property type="protein sequence ID" value="RBT67485.1"/>
    <property type="molecule type" value="Genomic_DNA"/>
</dbReference>
<reference evidence="2 3" key="1">
    <citation type="submission" date="2015-06" db="EMBL/GenBank/DDBJ databases">
        <title>The Genome Sequence of Enterococcus hirae 88EA1.</title>
        <authorList>
            <consortium name="The Broad Institute Genomics Platform"/>
            <consortium name="The Broad Institute Genome Sequencing Center for Infectious Disease"/>
            <person name="Earl A.M."/>
            <person name="Van Tyne D."/>
            <person name="Lebreton F."/>
            <person name="Saavedra J.T."/>
            <person name="Gilmore M.S."/>
            <person name="Manson McGuire A."/>
            <person name="Clock S."/>
            <person name="Crupain M."/>
            <person name="Rangan U."/>
            <person name="Young S."/>
            <person name="Abouelleil A."/>
            <person name="Cao P."/>
            <person name="Chapman S.B."/>
            <person name="Griggs A."/>
            <person name="Priest M."/>
            <person name="Shea T."/>
            <person name="Wortman J."/>
            <person name="Nusbaum C."/>
            <person name="Birren B."/>
        </authorList>
    </citation>
    <scope>NUCLEOTIDE SEQUENCE [LARGE SCALE GENOMIC DNA]</scope>
    <source>
        <strain evidence="2 3">88EA1</strain>
    </source>
</reference>
<evidence type="ECO:0000313" key="3">
    <source>
        <dbReference type="Proteomes" id="UP000253498"/>
    </source>
</evidence>
<dbReference type="InterPro" id="IPR025474">
    <property type="entry name" value="DUF4325"/>
</dbReference>
<evidence type="ECO:0000313" key="2">
    <source>
        <dbReference type="EMBL" id="RBT67485.1"/>
    </source>
</evidence>
<name>A0AB37IKZ5_ENTHR</name>
<dbReference type="RefSeq" id="WP_113792621.1">
    <property type="nucleotide sequence ID" value="NZ_JAMXHM010000013.1"/>
</dbReference>
<feature type="domain" description="DUF4325" evidence="1">
    <location>
        <begin position="24"/>
        <end position="76"/>
    </location>
</feature>
<gene>
    <name evidence="2" type="ORF">EB03_02252</name>
</gene>
<accession>A0AB37IKZ5</accession>
<sequence length="118" mass="13482">MEERLYISELIKSDLAVSSEKASIVFNKLQKNLKLNVSTIIDFSGIKSLTTAFLNVAIGELYRYEKKDTLNKYISIDVSTLSKLQIDKVKMVMDNSRTKYNSELKKKIDEVTLHGETD</sequence>
<proteinExistence type="predicted"/>
<evidence type="ECO:0000259" key="1">
    <source>
        <dbReference type="Pfam" id="PF14213"/>
    </source>
</evidence>
<dbReference type="Proteomes" id="UP000253498">
    <property type="component" value="Unassembled WGS sequence"/>
</dbReference>
<dbReference type="Pfam" id="PF14213">
    <property type="entry name" value="DUF4325"/>
    <property type="match status" value="1"/>
</dbReference>
<protein>
    <recommendedName>
        <fullName evidence="1">DUF4325 domain-containing protein</fullName>
    </recommendedName>
</protein>